<keyword evidence="2" id="KW-1185">Reference proteome</keyword>
<evidence type="ECO:0000313" key="1">
    <source>
        <dbReference type="EMBL" id="MBB4703238.1"/>
    </source>
</evidence>
<gene>
    <name evidence="1" type="ORF">BJ982_004782</name>
</gene>
<evidence type="ECO:0000313" key="2">
    <source>
        <dbReference type="Proteomes" id="UP000542210"/>
    </source>
</evidence>
<name>A0A7W7G9V1_9ACTN</name>
<dbReference type="AlphaFoldDB" id="A0A7W7G9V1"/>
<dbReference type="EMBL" id="JACHND010000001">
    <property type="protein sequence ID" value="MBB4703238.1"/>
    <property type="molecule type" value="Genomic_DNA"/>
</dbReference>
<accession>A0A7W7G9V1</accession>
<sequence>MGEGRGLGEGAGLLGVARAELAVAFIWGEGFEENCHQAVT</sequence>
<organism evidence="1 2">
    <name type="scientific">Sphaerisporangium siamense</name>
    <dbReference type="NCBI Taxonomy" id="795645"/>
    <lineage>
        <taxon>Bacteria</taxon>
        <taxon>Bacillati</taxon>
        <taxon>Actinomycetota</taxon>
        <taxon>Actinomycetes</taxon>
        <taxon>Streptosporangiales</taxon>
        <taxon>Streptosporangiaceae</taxon>
        <taxon>Sphaerisporangium</taxon>
    </lineage>
</organism>
<reference evidence="1 2" key="1">
    <citation type="submission" date="2020-08" db="EMBL/GenBank/DDBJ databases">
        <title>Sequencing the genomes of 1000 actinobacteria strains.</title>
        <authorList>
            <person name="Klenk H.-P."/>
        </authorList>
    </citation>
    <scope>NUCLEOTIDE SEQUENCE [LARGE SCALE GENOMIC DNA]</scope>
    <source>
        <strain evidence="1 2">DSM 45784</strain>
    </source>
</reference>
<proteinExistence type="predicted"/>
<comment type="caution">
    <text evidence="1">The sequence shown here is derived from an EMBL/GenBank/DDBJ whole genome shotgun (WGS) entry which is preliminary data.</text>
</comment>
<dbReference type="Proteomes" id="UP000542210">
    <property type="component" value="Unassembled WGS sequence"/>
</dbReference>
<protein>
    <submittedName>
        <fullName evidence="1">Uncharacterized protein</fullName>
    </submittedName>
</protein>